<dbReference type="InterPro" id="IPR017937">
    <property type="entry name" value="Thioredoxin_CS"/>
</dbReference>
<feature type="active site" description="Nucleophile" evidence="8">
    <location>
        <position position="33"/>
    </location>
</feature>
<evidence type="ECO:0000256" key="8">
    <source>
        <dbReference type="PIRSR" id="PIRSR000077-1"/>
    </source>
</evidence>
<dbReference type="SUPFAM" id="SSF52833">
    <property type="entry name" value="Thioredoxin-like"/>
    <property type="match status" value="1"/>
</dbReference>
<evidence type="ECO:0000256" key="6">
    <source>
        <dbReference type="NCBIfam" id="TIGR01068"/>
    </source>
</evidence>
<evidence type="ECO:0000256" key="5">
    <source>
        <dbReference type="ARBA" id="ARBA00023284"/>
    </source>
</evidence>
<organism evidence="11 12">
    <name type="scientific">Parathermosynechococcus lividus PCC 6715</name>
    <dbReference type="NCBI Taxonomy" id="1917166"/>
    <lineage>
        <taxon>Bacteria</taxon>
        <taxon>Bacillati</taxon>
        <taxon>Cyanobacteriota</taxon>
        <taxon>Cyanophyceae</taxon>
        <taxon>Acaryochloridales</taxon>
        <taxon>Thermosynechococcaceae</taxon>
        <taxon>Parathermosynechococcus</taxon>
    </lineage>
</organism>
<evidence type="ECO:0000256" key="4">
    <source>
        <dbReference type="ARBA" id="ARBA00023157"/>
    </source>
</evidence>
<feature type="site" description="Deprotonates C-terminal active site Cys" evidence="8">
    <location>
        <position position="24"/>
    </location>
</feature>
<dbReference type="CDD" id="cd02947">
    <property type="entry name" value="TRX_family"/>
    <property type="match status" value="1"/>
</dbReference>
<reference evidence="12" key="2">
    <citation type="journal article" date="2022" name="Front. Microbiol.">
        <title>Comparative Genomic Analysis Revealed Distinct Molecular Components and Organization of CO2-Concentrating Mechanism in Thermophilic Cyanobacteria.</title>
        <authorList>
            <person name="Tang J."/>
            <person name="Zhou H."/>
            <person name="Yao D."/>
            <person name="Riaz S."/>
            <person name="You D."/>
            <person name="Klepacz-Smolka A."/>
            <person name="Daroch M."/>
        </authorList>
    </citation>
    <scope>NUCLEOTIDE SEQUENCE [LARGE SCALE GENOMIC DNA]</scope>
    <source>
        <strain evidence="12">PCC 6715</strain>
    </source>
</reference>
<sequence>MATTRQFSSFNDLISHTSQPLLIDFYADWCGPCRMMVPILDQVKQHLKTAVEIVKIDSERYPQLASQYRIQSLPTLLLFYHGQEVQRWEGVQPPEVLIDAIRRL</sequence>
<dbReference type="RefSeq" id="WP_099798899.1">
    <property type="nucleotide sequence ID" value="NZ_CP018092.1"/>
</dbReference>
<reference evidence="11 12" key="1">
    <citation type="submission" date="2016-11" db="EMBL/GenBank/DDBJ databases">
        <title>Complete genome sequence of thermophilic cyanobacteria strain Synechococcus sp. PCC6715.</title>
        <authorList>
            <person name="Tang J."/>
            <person name="Daroch M."/>
            <person name="Liang Y."/>
            <person name="Jiang D."/>
            <person name="Shah M."/>
        </authorList>
    </citation>
    <scope>NUCLEOTIDE SEQUENCE [LARGE SCALE GENOMIC DNA]</scope>
    <source>
        <strain evidence="11 12">PCC 6715</strain>
    </source>
</reference>
<dbReference type="InterPro" id="IPR005746">
    <property type="entry name" value="Thioredoxin"/>
</dbReference>
<dbReference type="PROSITE" id="PS00194">
    <property type="entry name" value="THIOREDOXIN_1"/>
    <property type="match status" value="1"/>
</dbReference>
<dbReference type="Pfam" id="PF00085">
    <property type="entry name" value="Thioredoxin"/>
    <property type="match status" value="1"/>
</dbReference>
<dbReference type="NCBIfam" id="TIGR01068">
    <property type="entry name" value="thioredoxin"/>
    <property type="match status" value="1"/>
</dbReference>
<evidence type="ECO:0000259" key="10">
    <source>
        <dbReference type="PROSITE" id="PS51352"/>
    </source>
</evidence>
<proteinExistence type="inferred from homology"/>
<feature type="domain" description="Thioredoxin" evidence="10">
    <location>
        <begin position="1"/>
        <end position="104"/>
    </location>
</feature>
<dbReference type="EMBL" id="CP018092">
    <property type="protein sequence ID" value="ATS18553.1"/>
    <property type="molecule type" value="Genomic_DNA"/>
</dbReference>
<dbReference type="Gene3D" id="3.40.30.10">
    <property type="entry name" value="Glutaredoxin"/>
    <property type="match status" value="1"/>
</dbReference>
<dbReference type="InterPro" id="IPR013766">
    <property type="entry name" value="Thioredoxin_domain"/>
</dbReference>
<evidence type="ECO:0000256" key="9">
    <source>
        <dbReference type="PIRSR" id="PIRSR000077-4"/>
    </source>
</evidence>
<dbReference type="KEGG" id="slw:BRW62_07065"/>
<evidence type="ECO:0000256" key="2">
    <source>
        <dbReference type="ARBA" id="ARBA00022448"/>
    </source>
</evidence>
<feature type="active site" description="Nucleophile" evidence="8">
    <location>
        <position position="30"/>
    </location>
</feature>
<feature type="site" description="Contributes to redox potential value" evidence="8">
    <location>
        <position position="31"/>
    </location>
</feature>
<keyword evidence="3" id="KW-0249">Electron transport</keyword>
<evidence type="ECO:0000256" key="1">
    <source>
        <dbReference type="ARBA" id="ARBA00008987"/>
    </source>
</evidence>
<dbReference type="PIRSF" id="PIRSF000077">
    <property type="entry name" value="Thioredoxin"/>
    <property type="match status" value="1"/>
</dbReference>
<keyword evidence="4 9" id="KW-1015">Disulfide bond</keyword>
<keyword evidence="12" id="KW-1185">Reference proteome</keyword>
<evidence type="ECO:0000256" key="3">
    <source>
        <dbReference type="ARBA" id="ARBA00022982"/>
    </source>
</evidence>
<comment type="similarity">
    <text evidence="1 7">Belongs to the thioredoxin family.</text>
</comment>
<dbReference type="AlphaFoldDB" id="A0A2D2Q223"/>
<dbReference type="FunFam" id="3.40.30.10:FF:000001">
    <property type="entry name" value="Thioredoxin"/>
    <property type="match status" value="1"/>
</dbReference>
<dbReference type="PRINTS" id="PR00421">
    <property type="entry name" value="THIOREDOXIN"/>
</dbReference>
<dbReference type="PANTHER" id="PTHR45663:SF11">
    <property type="entry name" value="GEO12009P1"/>
    <property type="match status" value="1"/>
</dbReference>
<dbReference type="PROSITE" id="PS51352">
    <property type="entry name" value="THIOREDOXIN_2"/>
    <property type="match status" value="1"/>
</dbReference>
<gene>
    <name evidence="11" type="ORF">BRW62_07065</name>
</gene>
<dbReference type="InterPro" id="IPR036249">
    <property type="entry name" value="Thioredoxin-like_sf"/>
</dbReference>
<evidence type="ECO:0000313" key="12">
    <source>
        <dbReference type="Proteomes" id="UP000231057"/>
    </source>
</evidence>
<dbReference type="Proteomes" id="UP000231057">
    <property type="component" value="Chromosome"/>
</dbReference>
<feature type="disulfide bond" description="Redox-active" evidence="9">
    <location>
        <begin position="30"/>
        <end position="33"/>
    </location>
</feature>
<dbReference type="GO" id="GO:0015035">
    <property type="term" value="F:protein-disulfide reductase activity"/>
    <property type="evidence" value="ECO:0007669"/>
    <property type="project" value="UniProtKB-UniRule"/>
</dbReference>
<dbReference type="OrthoDB" id="530955at2"/>
<keyword evidence="5 9" id="KW-0676">Redox-active center</keyword>
<feature type="site" description="Contributes to redox potential value" evidence="8">
    <location>
        <position position="32"/>
    </location>
</feature>
<keyword evidence="2" id="KW-0813">Transport</keyword>
<accession>A0A2D2Q223</accession>
<protein>
    <recommendedName>
        <fullName evidence="6 7">Thioredoxin</fullName>
    </recommendedName>
</protein>
<dbReference type="PANTHER" id="PTHR45663">
    <property type="entry name" value="GEO12009P1"/>
    <property type="match status" value="1"/>
</dbReference>
<evidence type="ECO:0000256" key="7">
    <source>
        <dbReference type="PIRNR" id="PIRNR000077"/>
    </source>
</evidence>
<name>A0A2D2Q223_PARLV</name>
<dbReference type="GO" id="GO:0005737">
    <property type="term" value="C:cytoplasm"/>
    <property type="evidence" value="ECO:0007669"/>
    <property type="project" value="TreeGrafter"/>
</dbReference>
<evidence type="ECO:0000313" key="11">
    <source>
        <dbReference type="EMBL" id="ATS18553.1"/>
    </source>
</evidence>